<protein>
    <submittedName>
        <fullName evidence="1">Uncharacterized protein</fullName>
    </submittedName>
</protein>
<evidence type="ECO:0000313" key="2">
    <source>
        <dbReference type="Proteomes" id="UP000831701"/>
    </source>
</evidence>
<dbReference type="EMBL" id="CM041536">
    <property type="protein sequence ID" value="KAI3371795.1"/>
    <property type="molecule type" value="Genomic_DNA"/>
</dbReference>
<name>A0ACB8WUU7_9TELE</name>
<gene>
    <name evidence="1" type="ORF">L3Q82_024348</name>
</gene>
<proteinExistence type="predicted"/>
<evidence type="ECO:0000313" key="1">
    <source>
        <dbReference type="EMBL" id="KAI3371795.1"/>
    </source>
</evidence>
<comment type="caution">
    <text evidence="1">The sequence shown here is derived from an EMBL/GenBank/DDBJ whole genome shotgun (WGS) entry which is preliminary data.</text>
</comment>
<keyword evidence="2" id="KW-1185">Reference proteome</keyword>
<accession>A0ACB8WUU7</accession>
<sequence length="306" mass="33275">MQRIRNIIMMFSRLSKTQAVTGLTSKQADSWKNRNIFFLEIKRTTLESKPAESDLFFSKSESHRFLGGSPHPVHLCQSADSAQQEHVCLKVSIPSSAHFSSTQRLSVDSGAPPWSQAWGWGSRQAPGGIGFAHGTRPGSARNGNVGACLVGSPPPAGRSMRGRCNVVWVAVMAGSLDAPNPWTKTLAIGTWNVTSMGGKEPELLREVERHRTRDSRLEALEPSSLRGAGLDLHYSGVAQGGQGSLTSLRLRVGDRSLVAVVCAYGPNSSTEYLAFLESLGGYLIVLRLGTPLFYWGRLQRSRGQQQ</sequence>
<dbReference type="Proteomes" id="UP000831701">
    <property type="component" value="Chromosome 6"/>
</dbReference>
<reference evidence="1" key="1">
    <citation type="submission" date="2022-04" db="EMBL/GenBank/DDBJ databases">
        <title>Jade perch genome.</title>
        <authorList>
            <person name="Chao B."/>
        </authorList>
    </citation>
    <scope>NUCLEOTIDE SEQUENCE</scope>
    <source>
        <strain evidence="1">CB-2022</strain>
    </source>
</reference>
<organism evidence="1 2">
    <name type="scientific">Scortum barcoo</name>
    <name type="common">barcoo grunter</name>
    <dbReference type="NCBI Taxonomy" id="214431"/>
    <lineage>
        <taxon>Eukaryota</taxon>
        <taxon>Metazoa</taxon>
        <taxon>Chordata</taxon>
        <taxon>Craniata</taxon>
        <taxon>Vertebrata</taxon>
        <taxon>Euteleostomi</taxon>
        <taxon>Actinopterygii</taxon>
        <taxon>Neopterygii</taxon>
        <taxon>Teleostei</taxon>
        <taxon>Neoteleostei</taxon>
        <taxon>Acanthomorphata</taxon>
        <taxon>Eupercaria</taxon>
        <taxon>Centrarchiformes</taxon>
        <taxon>Terapontoidei</taxon>
        <taxon>Terapontidae</taxon>
        <taxon>Scortum</taxon>
    </lineage>
</organism>